<dbReference type="OrthoDB" id="354490at2"/>
<evidence type="ECO:0000313" key="1">
    <source>
        <dbReference type="EMBL" id="QEN08049.1"/>
    </source>
</evidence>
<evidence type="ECO:0008006" key="3">
    <source>
        <dbReference type="Google" id="ProtNLM"/>
    </source>
</evidence>
<dbReference type="KEGG" id="ock:EXM22_08645"/>
<keyword evidence="2" id="KW-1185">Reference proteome</keyword>
<gene>
    <name evidence="1" type="ORF">EXM22_08645</name>
</gene>
<dbReference type="AlphaFoldDB" id="A0A5C1QLF7"/>
<proteinExistence type="predicted"/>
<dbReference type="EMBL" id="CP036150">
    <property type="protein sequence ID" value="QEN08049.1"/>
    <property type="molecule type" value="Genomic_DNA"/>
</dbReference>
<accession>A0A5C1QLF7</accession>
<organism evidence="1 2">
    <name type="scientific">Oceanispirochaeta crateris</name>
    <dbReference type="NCBI Taxonomy" id="2518645"/>
    <lineage>
        <taxon>Bacteria</taxon>
        <taxon>Pseudomonadati</taxon>
        <taxon>Spirochaetota</taxon>
        <taxon>Spirochaetia</taxon>
        <taxon>Spirochaetales</taxon>
        <taxon>Spirochaetaceae</taxon>
        <taxon>Oceanispirochaeta</taxon>
    </lineage>
</organism>
<dbReference type="Proteomes" id="UP000324209">
    <property type="component" value="Chromosome"/>
</dbReference>
<protein>
    <recommendedName>
        <fullName evidence="3">MalT-like TPR region domain-containing protein</fullName>
    </recommendedName>
</protein>
<dbReference type="SUPFAM" id="SSF48452">
    <property type="entry name" value="TPR-like"/>
    <property type="match status" value="1"/>
</dbReference>
<reference evidence="1 2" key="1">
    <citation type="submission" date="2019-02" db="EMBL/GenBank/DDBJ databases">
        <title>Complete Genome Sequence and Methylome Analysis of free living Spirochaetas.</title>
        <authorList>
            <person name="Fomenkov A."/>
            <person name="Dubinina G."/>
            <person name="Leshcheva N."/>
            <person name="Mikheeva N."/>
            <person name="Grabovich M."/>
            <person name="Vincze T."/>
            <person name="Roberts R.J."/>
        </authorList>
    </citation>
    <scope>NUCLEOTIDE SEQUENCE [LARGE SCALE GENOMIC DNA]</scope>
    <source>
        <strain evidence="1 2">K2</strain>
    </source>
</reference>
<evidence type="ECO:0000313" key="2">
    <source>
        <dbReference type="Proteomes" id="UP000324209"/>
    </source>
</evidence>
<dbReference type="RefSeq" id="WP_149486129.1">
    <property type="nucleotide sequence ID" value="NZ_CP036150.1"/>
</dbReference>
<sequence>MFYIFFKLENKKQLIQLYPTPLEELEKRAAELIHSCGGSRLVDEGDIFQFAALYRETAIYVMECAESLKSLLDEYRQYLCGFSIIISSGHEQDDLVQHFHNLSLTTSEENCIWMEDSVRDKFSDYLEPAKREEYSQLFPVQIKVDKLLSIEERYRRFIKREDLIPSLQNDINQWLYRQDESPGMVMTSNSQEETLNILRTILDDSHHLIENFLLIEPAEDFWDPWYPLCHFINKDFLPHVEQYLSGDDKLVWKEDKIFLENISRGDWYLHYYDQIEIDFLKAVVLYWRGCLKKLDTYPTPPVLIIRNPGLFSENSKILISHFVALLKESFPRQKFLLLTGDSDGPLPEGLDDNFRKRSIPPMADEDVRLKAADVFPELKLSPDELIKAYKAEGRRLMSLFYFLQNRLEAIQHTRTDLSSPGAYLFGRDKCSIEILSLCFPGRYCLTRSQVIEFFHSRGISLPEIEERLKRFENLGYLRFLGTTGGLWCRPLELAVLEETPGFDGEELTEDFIRFLSREMEDGKIGSLSGLFYYLNQKGSIDFGLDILNRIIHHLLKIRENDLAEDLLNSPLFENRTLTFSQQEGLHNIQYAGRLRSALLRNSKEEISVKLDAGYLSLMEAQGACSEEFLLQQAHYHALNGDSELAQTTVKASLFAFQKNSDHYGEIRANTALALTMLSQRKLSASLDYFEIALRISEQLRDKEAALISGKLMVLSSYLYGNLSLALRSLERHIPLAQKERNRETQIFQLFLKGRILFELGRYSEAFKTLKLGRRLSKRYFLTKESHVITSWMARSLCFGHNEKIADELLSRQSSNLETAYFRAEAAYMSGDKKIGISYLEEAFREYDQNPLYIHEMDSWLDGYRVIEGRLSDKDFYEDVLLDQARGFYYLLIGLNGEPEKAWEGLAPLCRMDRAYNQQPFGYYFFLYAAEIIEQTGIVVSETHQSLVSHAFKLLQTRAGRFDSQQMKHNFFRKNYWNNEIVLKAQELNLI</sequence>
<name>A0A5C1QLF7_9SPIO</name>
<dbReference type="InterPro" id="IPR011990">
    <property type="entry name" value="TPR-like_helical_dom_sf"/>
</dbReference>
<dbReference type="Gene3D" id="1.25.40.10">
    <property type="entry name" value="Tetratricopeptide repeat domain"/>
    <property type="match status" value="1"/>
</dbReference>